<reference evidence="2 3" key="1">
    <citation type="submission" date="2020-07" db="EMBL/GenBank/DDBJ databases">
        <title>Sequencing the genomes of 1000 actinobacteria strains.</title>
        <authorList>
            <person name="Klenk H.-P."/>
        </authorList>
    </citation>
    <scope>NUCLEOTIDE SEQUENCE [LARGE SCALE GENOMIC DNA]</scope>
    <source>
        <strain evidence="2 3">CXB654</strain>
    </source>
</reference>
<keyword evidence="3" id="KW-1185">Reference proteome</keyword>
<proteinExistence type="predicted"/>
<dbReference type="EMBL" id="JACCCC010000001">
    <property type="protein sequence ID" value="NYE45611.1"/>
    <property type="molecule type" value="Genomic_DNA"/>
</dbReference>
<dbReference type="RefSeq" id="WP_312863030.1">
    <property type="nucleotide sequence ID" value="NZ_BAAAYY010000002.1"/>
</dbReference>
<evidence type="ECO:0000313" key="3">
    <source>
        <dbReference type="Proteomes" id="UP000589036"/>
    </source>
</evidence>
<comment type="caution">
    <text evidence="2">The sequence shown here is derived from an EMBL/GenBank/DDBJ whole genome shotgun (WGS) entry which is preliminary data.</text>
</comment>
<dbReference type="Pfam" id="PF08044">
    <property type="entry name" value="DUF1707"/>
    <property type="match status" value="1"/>
</dbReference>
<name>A0A852TQ22_9ACTN</name>
<dbReference type="AlphaFoldDB" id="A0A852TQ22"/>
<gene>
    <name evidence="2" type="ORF">HDA32_000731</name>
</gene>
<feature type="domain" description="DUF1707" evidence="1">
    <location>
        <begin position="10"/>
        <end position="61"/>
    </location>
</feature>
<dbReference type="PANTHER" id="PTHR40763">
    <property type="entry name" value="MEMBRANE PROTEIN-RELATED"/>
    <property type="match status" value="1"/>
</dbReference>
<dbReference type="Proteomes" id="UP000589036">
    <property type="component" value="Unassembled WGS sequence"/>
</dbReference>
<protein>
    <recommendedName>
        <fullName evidence="1">DUF1707 domain-containing protein</fullName>
    </recommendedName>
</protein>
<organism evidence="2 3">
    <name type="scientific">Spinactinospora alkalitolerans</name>
    <dbReference type="NCBI Taxonomy" id="687207"/>
    <lineage>
        <taxon>Bacteria</taxon>
        <taxon>Bacillati</taxon>
        <taxon>Actinomycetota</taxon>
        <taxon>Actinomycetes</taxon>
        <taxon>Streptosporangiales</taxon>
        <taxon>Nocardiopsidaceae</taxon>
        <taxon>Spinactinospora</taxon>
    </lineage>
</organism>
<accession>A0A852TQ22</accession>
<evidence type="ECO:0000313" key="2">
    <source>
        <dbReference type="EMBL" id="NYE45611.1"/>
    </source>
</evidence>
<dbReference type="PANTHER" id="PTHR40763:SF4">
    <property type="entry name" value="DUF1707 DOMAIN-CONTAINING PROTEIN"/>
    <property type="match status" value="1"/>
</dbReference>
<dbReference type="InterPro" id="IPR012551">
    <property type="entry name" value="DUF1707_SHOCT-like"/>
</dbReference>
<evidence type="ECO:0000259" key="1">
    <source>
        <dbReference type="Pfam" id="PF08044"/>
    </source>
</evidence>
<sequence length="198" mass="22111">MSEGVPSARLRASDADRERVLEVLRAAAEDGRLDLSEFDGRVEQVHRARTLGELPPITADLLPPEAQPIRLGTEPVAALFRNESRSGRWVVPAEQLSFALFATAELDLRDALLVRNHVRMTASTLFGRVRVRVPEGVDVRVRGWSFLGRRATTTRPVRTDGAPVLEVQGFSLFGSVRVSAPKRRRNWLGRGRGRRELE</sequence>